<dbReference type="PROSITE" id="PS50850">
    <property type="entry name" value="MFS"/>
    <property type="match status" value="1"/>
</dbReference>
<evidence type="ECO:0000313" key="10">
    <source>
        <dbReference type="Proteomes" id="UP000214365"/>
    </source>
</evidence>
<comment type="similarity">
    <text evidence="2">Belongs to the major facilitator superfamily. Sugar transporter (TC 2.A.1.1) family.</text>
</comment>
<sequence>MAPYLGLRGMPLVIAITAACSTGFLLFGYDNGVFSGLTTDKVFLDAMGNPNTTLLGFIVAVYELGCLVGALASMFWGEGLGRRMLTVCGAAWVIVGTVIQCSSYGRAQMIVGRIVTGFGMGCITSAVPIWQCETTPAHLRARAMAIELSFLIVGIVVAYWTDYGCSLYANDFQWRFPIAFQIVFAIIMVIMCLMLPESPRWLASHKREQEALEIICLLRDGTPEDEHIRAEINDIKDAIALEEEEAGSWKDCFRDGGVMGWQRVAIACSCQALQEFSGTNIITYYAPFIPNSFGRRRLFLIGSLGMGACMLISGLTIMAGGHDNGIGTVVVLYMFQAFFTWGWMSNMWAYPSEILPLRLRQTGSALSVVWQWLITFLIVEITPVGIQNIGWKLYIVFCILNWATIFVVYFWYPETAGKTLEQIDFMFASQSSLRQVVKLSTRKDFDDLAIIREAQAQAHHQKVDKNQVEDIDAEQEHAE</sequence>
<proteinExistence type="inferred from homology"/>
<reference evidence="9 10" key="1">
    <citation type="submission" date="2015-06" db="EMBL/GenBank/DDBJ databases">
        <title>Talaromyces atroroseus IBT 11181 draft genome.</title>
        <authorList>
            <person name="Rasmussen K.B."/>
            <person name="Rasmussen S."/>
            <person name="Petersen B."/>
            <person name="Sicheritz-Ponten T."/>
            <person name="Mortensen U.H."/>
            <person name="Thrane U."/>
        </authorList>
    </citation>
    <scope>NUCLEOTIDE SEQUENCE [LARGE SCALE GENOMIC DNA]</scope>
    <source>
        <strain evidence="9 10">IBT 11181</strain>
    </source>
</reference>
<evidence type="ECO:0000256" key="7">
    <source>
        <dbReference type="SAM" id="Phobius"/>
    </source>
</evidence>
<feature type="transmembrane region" description="Helical" evidence="7">
    <location>
        <begin position="142"/>
        <end position="160"/>
    </location>
</feature>
<feature type="transmembrane region" description="Helical" evidence="7">
    <location>
        <begin position="54"/>
        <end position="77"/>
    </location>
</feature>
<keyword evidence="10" id="KW-1185">Reference proteome</keyword>
<dbReference type="InterPro" id="IPR050360">
    <property type="entry name" value="MFS_Sugar_Transporters"/>
</dbReference>
<dbReference type="Gene3D" id="1.20.1250.20">
    <property type="entry name" value="MFS general substrate transporter like domains"/>
    <property type="match status" value="2"/>
</dbReference>
<dbReference type="InterPro" id="IPR020846">
    <property type="entry name" value="MFS_dom"/>
</dbReference>
<keyword evidence="4 7" id="KW-0812">Transmembrane</keyword>
<accession>A0A1Q5Q8B0</accession>
<feature type="transmembrane region" description="Helical" evidence="7">
    <location>
        <begin position="298"/>
        <end position="319"/>
    </location>
</feature>
<comment type="subcellular location">
    <subcellularLocation>
        <location evidence="1">Membrane</location>
        <topology evidence="1">Multi-pass membrane protein</topology>
    </subcellularLocation>
</comment>
<dbReference type="AlphaFoldDB" id="A0A1Q5Q8B0"/>
<evidence type="ECO:0000256" key="1">
    <source>
        <dbReference type="ARBA" id="ARBA00004141"/>
    </source>
</evidence>
<evidence type="ECO:0000256" key="5">
    <source>
        <dbReference type="ARBA" id="ARBA00022989"/>
    </source>
</evidence>
<evidence type="ECO:0000313" key="9">
    <source>
        <dbReference type="EMBL" id="OKL60367.1"/>
    </source>
</evidence>
<dbReference type="InterPro" id="IPR005828">
    <property type="entry name" value="MFS_sugar_transport-like"/>
</dbReference>
<dbReference type="GO" id="GO:0016020">
    <property type="term" value="C:membrane"/>
    <property type="evidence" value="ECO:0007669"/>
    <property type="project" value="UniProtKB-SubCell"/>
</dbReference>
<dbReference type="InterPro" id="IPR003663">
    <property type="entry name" value="Sugar/inositol_transpt"/>
</dbReference>
<feature type="transmembrane region" description="Helical" evidence="7">
    <location>
        <begin position="12"/>
        <end position="34"/>
    </location>
</feature>
<dbReference type="GO" id="GO:0005351">
    <property type="term" value="F:carbohydrate:proton symporter activity"/>
    <property type="evidence" value="ECO:0007669"/>
    <property type="project" value="TreeGrafter"/>
</dbReference>
<dbReference type="EMBL" id="LFMY01000005">
    <property type="protein sequence ID" value="OKL60367.1"/>
    <property type="molecule type" value="Genomic_DNA"/>
</dbReference>
<dbReference type="Pfam" id="PF00083">
    <property type="entry name" value="Sugar_tr"/>
    <property type="match status" value="1"/>
</dbReference>
<feature type="domain" description="Major facilitator superfamily (MFS) profile" evidence="8">
    <location>
        <begin position="16"/>
        <end position="416"/>
    </location>
</feature>
<dbReference type="InterPro" id="IPR036259">
    <property type="entry name" value="MFS_trans_sf"/>
</dbReference>
<evidence type="ECO:0000256" key="6">
    <source>
        <dbReference type="ARBA" id="ARBA00023136"/>
    </source>
</evidence>
<organism evidence="9 10">
    <name type="scientific">Talaromyces atroroseus</name>
    <dbReference type="NCBI Taxonomy" id="1441469"/>
    <lineage>
        <taxon>Eukaryota</taxon>
        <taxon>Fungi</taxon>
        <taxon>Dikarya</taxon>
        <taxon>Ascomycota</taxon>
        <taxon>Pezizomycotina</taxon>
        <taxon>Eurotiomycetes</taxon>
        <taxon>Eurotiomycetidae</taxon>
        <taxon>Eurotiales</taxon>
        <taxon>Trichocomaceae</taxon>
        <taxon>Talaromyces</taxon>
        <taxon>Talaromyces sect. Trachyspermi</taxon>
    </lineage>
</organism>
<feature type="transmembrane region" description="Helical" evidence="7">
    <location>
        <begin position="392"/>
        <end position="412"/>
    </location>
</feature>
<evidence type="ECO:0000256" key="4">
    <source>
        <dbReference type="ARBA" id="ARBA00022692"/>
    </source>
</evidence>
<dbReference type="SUPFAM" id="SSF103473">
    <property type="entry name" value="MFS general substrate transporter"/>
    <property type="match status" value="1"/>
</dbReference>
<feature type="transmembrane region" description="Helical" evidence="7">
    <location>
        <begin position="84"/>
        <end position="105"/>
    </location>
</feature>
<dbReference type="Proteomes" id="UP000214365">
    <property type="component" value="Unassembled WGS sequence"/>
</dbReference>
<feature type="transmembrane region" description="Helical" evidence="7">
    <location>
        <begin position="111"/>
        <end position="130"/>
    </location>
</feature>
<dbReference type="GeneID" id="31003928"/>
<feature type="transmembrane region" description="Helical" evidence="7">
    <location>
        <begin position="172"/>
        <end position="196"/>
    </location>
</feature>
<protein>
    <recommendedName>
        <fullName evidence="8">Major facilitator superfamily (MFS) profile domain-containing protein</fullName>
    </recommendedName>
</protein>
<feature type="transmembrane region" description="Helical" evidence="7">
    <location>
        <begin position="325"/>
        <end position="344"/>
    </location>
</feature>
<dbReference type="OrthoDB" id="6133115at2759"/>
<feature type="transmembrane region" description="Helical" evidence="7">
    <location>
        <begin position="365"/>
        <end position="386"/>
    </location>
</feature>
<keyword evidence="6 7" id="KW-0472">Membrane</keyword>
<keyword evidence="5 7" id="KW-1133">Transmembrane helix</keyword>
<comment type="caution">
    <text evidence="9">The sequence shown here is derived from an EMBL/GenBank/DDBJ whole genome shotgun (WGS) entry which is preliminary data.</text>
</comment>
<evidence type="ECO:0000256" key="2">
    <source>
        <dbReference type="ARBA" id="ARBA00010992"/>
    </source>
</evidence>
<evidence type="ECO:0000256" key="3">
    <source>
        <dbReference type="ARBA" id="ARBA00022448"/>
    </source>
</evidence>
<dbReference type="RefSeq" id="XP_020120488.1">
    <property type="nucleotide sequence ID" value="XM_020266467.1"/>
</dbReference>
<dbReference type="PANTHER" id="PTHR48022">
    <property type="entry name" value="PLASTIDIC GLUCOSE TRANSPORTER 4"/>
    <property type="match status" value="1"/>
</dbReference>
<dbReference type="PANTHER" id="PTHR48022:SF28">
    <property type="entry name" value="MAJOR FACILITATOR SUPERFAMILY (MFS) PROFILE DOMAIN-CONTAINING PROTEIN-RELATED"/>
    <property type="match status" value="1"/>
</dbReference>
<name>A0A1Q5Q8B0_TALAT</name>
<evidence type="ECO:0000259" key="8">
    <source>
        <dbReference type="PROSITE" id="PS50850"/>
    </source>
</evidence>
<keyword evidence="3" id="KW-0813">Transport</keyword>
<dbReference type="PRINTS" id="PR00171">
    <property type="entry name" value="SUGRTRNSPORT"/>
</dbReference>
<gene>
    <name evidence="9" type="ORF">UA08_04173</name>
</gene>